<evidence type="ECO:0000256" key="3">
    <source>
        <dbReference type="PIRSR" id="PIRSR002825-1"/>
    </source>
</evidence>
<evidence type="ECO:0000313" key="5">
    <source>
        <dbReference type="EMBL" id="EKV30048.1"/>
    </source>
</evidence>
<evidence type="ECO:0000256" key="2">
    <source>
        <dbReference type="ARBA" id="ARBA00022729"/>
    </source>
</evidence>
<evidence type="ECO:0000256" key="1">
    <source>
        <dbReference type="ARBA" id="ARBA00008520"/>
    </source>
</evidence>
<dbReference type="AlphaFoldDB" id="K9HI06"/>
<dbReference type="SUPFAM" id="SSF53850">
    <property type="entry name" value="Periplasmic binding protein-like II"/>
    <property type="match status" value="1"/>
</dbReference>
<dbReference type="PANTHER" id="PTHR30006">
    <property type="entry name" value="THIAMINE-BINDING PERIPLASMIC PROTEIN-RELATED"/>
    <property type="match status" value="1"/>
</dbReference>
<feature type="signal peptide" evidence="4">
    <location>
        <begin position="1"/>
        <end position="28"/>
    </location>
</feature>
<comment type="similarity">
    <text evidence="1">Belongs to the bacterial solute-binding protein 1 family.</text>
</comment>
<dbReference type="EMBL" id="ANHY01000010">
    <property type="protein sequence ID" value="EKV30048.1"/>
    <property type="molecule type" value="Genomic_DNA"/>
</dbReference>
<gene>
    <name evidence="5" type="ORF">C882_0129</name>
</gene>
<dbReference type="eggNOG" id="COG1840">
    <property type="taxonomic scope" value="Bacteria"/>
</dbReference>
<evidence type="ECO:0000256" key="4">
    <source>
        <dbReference type="SAM" id="SignalP"/>
    </source>
</evidence>
<dbReference type="GO" id="GO:0046872">
    <property type="term" value="F:metal ion binding"/>
    <property type="evidence" value="ECO:0007669"/>
    <property type="project" value="UniProtKB-KW"/>
</dbReference>
<keyword evidence="3" id="KW-0408">Iron</keyword>
<dbReference type="InterPro" id="IPR006059">
    <property type="entry name" value="SBP"/>
</dbReference>
<comment type="caution">
    <text evidence="5">The sequence shown here is derived from an EMBL/GenBank/DDBJ whole genome shotgun (WGS) entry which is preliminary data.</text>
</comment>
<reference evidence="5 6" key="1">
    <citation type="journal article" date="2013" name="Genome Announc.">
        <title>Draft Genome Sequence of an Alphaproteobacterium, Caenispirillum salinarum AK4(T), Isolated from a Solar Saltern.</title>
        <authorList>
            <person name="Khatri I."/>
            <person name="Singh A."/>
            <person name="Korpole S."/>
            <person name="Pinnaka A.K."/>
            <person name="Subramanian S."/>
        </authorList>
    </citation>
    <scope>NUCLEOTIDE SEQUENCE [LARGE SCALE GENOMIC DNA]</scope>
    <source>
        <strain evidence="5 6">AK4</strain>
    </source>
</reference>
<proteinExistence type="inferred from homology"/>
<dbReference type="PANTHER" id="PTHR30006:SF15">
    <property type="entry name" value="IRON-UTILIZATION PERIPLASMIC PROTEIN"/>
    <property type="match status" value="1"/>
</dbReference>
<dbReference type="Pfam" id="PF13416">
    <property type="entry name" value="SBP_bac_8"/>
    <property type="match status" value="1"/>
</dbReference>
<keyword evidence="6" id="KW-1185">Reference proteome</keyword>
<feature type="binding site" evidence="3">
    <location>
        <position position="230"/>
    </location>
    <ligand>
        <name>Fe cation</name>
        <dbReference type="ChEBI" id="CHEBI:24875"/>
    </ligand>
</feature>
<dbReference type="PIRSF" id="PIRSF002825">
    <property type="entry name" value="CfbpA"/>
    <property type="match status" value="1"/>
</dbReference>
<dbReference type="Gene3D" id="3.40.190.10">
    <property type="entry name" value="Periplasmic binding protein-like II"/>
    <property type="match status" value="2"/>
</dbReference>
<dbReference type="PATRIC" id="fig|1238182.3.peg.2345"/>
<sequence length="349" mass="38154">MTMTHRLRGLGRLTVAAFALAAPSALFAADADAAEVNLYSARKEELIRPMLDIFTKETGIEVNVLTAKADQLVERIKAEGENSPADVLLTVDAGNLVRAKEAGILDTVESEDLTSHIPAHFRDEENQWFGLSQRARVIFYAEDRVDPAELSTYEALADEKWNDRICIRSSGNIYNQSLMASLISHHGQEKAAEWAEGMVENMARKPQGGDRDQIKAVAAGECDIAVTNTYYVVGMLQSSDENELAAAEAVNVFYPNQDSTGAHVNISGGGVVKGAPNRDEAVTLLEWLASETAQEMYAEVNGEYPVRPGVEWSEILQAWGTFKADDLPMSTLGELNAEAVKTFDQAGWR</sequence>
<dbReference type="Proteomes" id="UP000009881">
    <property type="component" value="Unassembled WGS sequence"/>
</dbReference>
<dbReference type="STRING" id="1238182.C882_0129"/>
<dbReference type="GO" id="GO:0030288">
    <property type="term" value="C:outer membrane-bounded periplasmic space"/>
    <property type="evidence" value="ECO:0007669"/>
    <property type="project" value="TreeGrafter"/>
</dbReference>
<feature type="chain" id="PRO_5003930110" evidence="4">
    <location>
        <begin position="29"/>
        <end position="349"/>
    </location>
</feature>
<name>K9HI06_9PROT</name>
<dbReference type="CDD" id="cd13542">
    <property type="entry name" value="PBP2_FutA1_ilke"/>
    <property type="match status" value="1"/>
</dbReference>
<accession>K9HI06</accession>
<evidence type="ECO:0000313" key="6">
    <source>
        <dbReference type="Proteomes" id="UP000009881"/>
    </source>
</evidence>
<feature type="binding site" evidence="3">
    <location>
        <position position="231"/>
    </location>
    <ligand>
        <name>Fe cation</name>
        <dbReference type="ChEBI" id="CHEBI:24875"/>
    </ligand>
</feature>
<dbReference type="InterPro" id="IPR026045">
    <property type="entry name" value="Ferric-bd"/>
</dbReference>
<keyword evidence="3" id="KW-0479">Metal-binding</keyword>
<organism evidence="5 6">
    <name type="scientific">Caenispirillum salinarum AK4</name>
    <dbReference type="NCBI Taxonomy" id="1238182"/>
    <lineage>
        <taxon>Bacteria</taxon>
        <taxon>Pseudomonadati</taxon>
        <taxon>Pseudomonadota</taxon>
        <taxon>Alphaproteobacteria</taxon>
        <taxon>Rhodospirillales</taxon>
        <taxon>Novispirillaceae</taxon>
        <taxon>Caenispirillum</taxon>
    </lineage>
</organism>
<keyword evidence="2 4" id="KW-0732">Signal</keyword>
<protein>
    <submittedName>
        <fullName evidence="5">Ferric iron ABC transporter, iron-binding protein</fullName>
    </submittedName>
</protein>